<evidence type="ECO:0000313" key="19">
    <source>
        <dbReference type="Proteomes" id="UP001163166"/>
    </source>
</evidence>
<feature type="domain" description="PAS" evidence="16">
    <location>
        <begin position="402"/>
        <end position="442"/>
    </location>
</feature>
<evidence type="ECO:0000256" key="8">
    <source>
        <dbReference type="ARBA" id="ARBA00022741"/>
    </source>
</evidence>
<dbReference type="InterPro" id="IPR036097">
    <property type="entry name" value="HisK_dim/P_sf"/>
</dbReference>
<keyword evidence="4" id="KW-1003">Cell membrane</keyword>
<dbReference type="CDD" id="cd00082">
    <property type="entry name" value="HisKA"/>
    <property type="match status" value="1"/>
</dbReference>
<organism evidence="18 19">
    <name type="scientific">Rhodopseudomonas palustris</name>
    <dbReference type="NCBI Taxonomy" id="1076"/>
    <lineage>
        <taxon>Bacteria</taxon>
        <taxon>Pseudomonadati</taxon>
        <taxon>Pseudomonadota</taxon>
        <taxon>Alphaproteobacteria</taxon>
        <taxon>Hyphomicrobiales</taxon>
        <taxon>Nitrobacteraceae</taxon>
        <taxon>Rhodopseudomonas</taxon>
    </lineage>
</organism>
<name>A0AAX3DZP6_RHOPL</name>
<dbReference type="Gene3D" id="3.40.50.2300">
    <property type="match status" value="1"/>
</dbReference>
<feature type="modified residue" description="4-aspartylphosphate" evidence="13">
    <location>
        <position position="839"/>
    </location>
</feature>
<evidence type="ECO:0000256" key="7">
    <source>
        <dbReference type="ARBA" id="ARBA00022692"/>
    </source>
</evidence>
<dbReference type="RefSeq" id="WP_264075364.1">
    <property type="nucleotide sequence ID" value="NZ_CP076676.1"/>
</dbReference>
<evidence type="ECO:0000259" key="16">
    <source>
        <dbReference type="PROSITE" id="PS50112"/>
    </source>
</evidence>
<dbReference type="InterPro" id="IPR029151">
    <property type="entry name" value="Sensor-like_sf"/>
</dbReference>
<accession>A0AAX3DZP6</accession>
<protein>
    <recommendedName>
        <fullName evidence="3">histidine kinase</fullName>
        <ecNumber evidence="3">2.7.13.3</ecNumber>
    </recommendedName>
</protein>
<keyword evidence="12" id="KW-0902">Two-component regulatory system</keyword>
<evidence type="ECO:0000256" key="5">
    <source>
        <dbReference type="ARBA" id="ARBA00022553"/>
    </source>
</evidence>
<keyword evidence="9" id="KW-0418">Kinase</keyword>
<dbReference type="PROSITE" id="PS50110">
    <property type="entry name" value="RESPONSE_REGULATORY"/>
    <property type="match status" value="1"/>
</dbReference>
<dbReference type="EC" id="2.7.13.3" evidence="3"/>
<keyword evidence="7" id="KW-0812">Transmembrane</keyword>
<dbReference type="EMBL" id="CP076676">
    <property type="protein sequence ID" value="UYO40302.1"/>
    <property type="molecule type" value="Genomic_DNA"/>
</dbReference>
<dbReference type="SMART" id="SM00388">
    <property type="entry name" value="HisKA"/>
    <property type="match status" value="1"/>
</dbReference>
<keyword evidence="5 13" id="KW-0597">Phosphoprotein</keyword>
<dbReference type="PRINTS" id="PR00344">
    <property type="entry name" value="BCTRLSENSOR"/>
</dbReference>
<dbReference type="SUPFAM" id="SSF47384">
    <property type="entry name" value="Homodimeric domain of signal transducing histidine kinase"/>
    <property type="match status" value="1"/>
</dbReference>
<evidence type="ECO:0000256" key="3">
    <source>
        <dbReference type="ARBA" id="ARBA00012438"/>
    </source>
</evidence>
<keyword evidence="11" id="KW-1133">Transmembrane helix</keyword>
<evidence type="ECO:0000259" key="17">
    <source>
        <dbReference type="PROSITE" id="PS50113"/>
    </source>
</evidence>
<evidence type="ECO:0000256" key="2">
    <source>
        <dbReference type="ARBA" id="ARBA00004651"/>
    </source>
</evidence>
<feature type="domain" description="Histidine kinase" evidence="14">
    <location>
        <begin position="545"/>
        <end position="768"/>
    </location>
</feature>
<comment type="catalytic activity">
    <reaction evidence="1">
        <text>ATP + protein L-histidine = ADP + protein N-phospho-L-histidine.</text>
        <dbReference type="EC" id="2.7.13.3"/>
    </reaction>
</comment>
<dbReference type="InterPro" id="IPR035965">
    <property type="entry name" value="PAS-like_dom_sf"/>
</dbReference>
<dbReference type="InterPro" id="IPR004358">
    <property type="entry name" value="Sig_transdc_His_kin-like_C"/>
</dbReference>
<dbReference type="SUPFAM" id="SSF52172">
    <property type="entry name" value="CheY-like"/>
    <property type="match status" value="1"/>
</dbReference>
<dbReference type="Gene3D" id="3.30.450.20">
    <property type="entry name" value="PAS domain"/>
    <property type="match status" value="2"/>
</dbReference>
<dbReference type="PROSITE" id="PS50109">
    <property type="entry name" value="HIS_KIN"/>
    <property type="match status" value="1"/>
</dbReference>
<dbReference type="InterPro" id="IPR011006">
    <property type="entry name" value="CheY-like_superfamily"/>
</dbReference>
<evidence type="ECO:0000259" key="15">
    <source>
        <dbReference type="PROSITE" id="PS50110"/>
    </source>
</evidence>
<dbReference type="SUPFAM" id="SSF103190">
    <property type="entry name" value="Sensory domain-like"/>
    <property type="match status" value="1"/>
</dbReference>
<dbReference type="InterPro" id="IPR001789">
    <property type="entry name" value="Sig_transdc_resp-reg_receiver"/>
</dbReference>
<evidence type="ECO:0000259" key="14">
    <source>
        <dbReference type="PROSITE" id="PS50109"/>
    </source>
</evidence>
<keyword evidence="10" id="KW-0067">ATP-binding</keyword>
<reference evidence="18" key="1">
    <citation type="journal article" date="2022" name="Biol. Control">
        <title>In silico genomic analysis of Rhodopseudomonas palustris strains revealed potential biocontrol agents and crop yield enhancers.</title>
        <authorList>
            <person name="Surachat K."/>
            <person name="Kantachote D."/>
            <person name="Deachamag P."/>
            <person name="Wonglapsuwan M."/>
        </authorList>
    </citation>
    <scope>NUCLEOTIDE SEQUENCE</scope>
    <source>
        <strain evidence="18">TLS06</strain>
    </source>
</reference>
<dbReference type="PROSITE" id="PS50113">
    <property type="entry name" value="PAC"/>
    <property type="match status" value="1"/>
</dbReference>
<evidence type="ECO:0000256" key="12">
    <source>
        <dbReference type="ARBA" id="ARBA00023012"/>
    </source>
</evidence>
<dbReference type="Gene3D" id="3.30.565.10">
    <property type="entry name" value="Histidine kinase-like ATPase, C-terminal domain"/>
    <property type="match status" value="1"/>
</dbReference>
<evidence type="ECO:0000256" key="1">
    <source>
        <dbReference type="ARBA" id="ARBA00000085"/>
    </source>
</evidence>
<keyword evidence="8" id="KW-0547">Nucleotide-binding</keyword>
<dbReference type="PANTHER" id="PTHR43065">
    <property type="entry name" value="SENSOR HISTIDINE KINASE"/>
    <property type="match status" value="1"/>
</dbReference>
<dbReference type="InterPro" id="IPR003594">
    <property type="entry name" value="HATPase_dom"/>
</dbReference>
<dbReference type="Pfam" id="PF00512">
    <property type="entry name" value="HisKA"/>
    <property type="match status" value="1"/>
</dbReference>
<dbReference type="PROSITE" id="PS50112">
    <property type="entry name" value="PAS"/>
    <property type="match status" value="1"/>
</dbReference>
<dbReference type="InterPro" id="IPR000700">
    <property type="entry name" value="PAS-assoc_C"/>
</dbReference>
<dbReference type="SMART" id="SM00448">
    <property type="entry name" value="REC"/>
    <property type="match status" value="1"/>
</dbReference>
<gene>
    <name evidence="18" type="ORF">KQX62_03020</name>
</gene>
<dbReference type="PROSITE" id="PS51257">
    <property type="entry name" value="PROKAR_LIPOPROTEIN"/>
    <property type="match status" value="1"/>
</dbReference>
<dbReference type="GO" id="GO:0005886">
    <property type="term" value="C:plasma membrane"/>
    <property type="evidence" value="ECO:0007669"/>
    <property type="project" value="UniProtKB-SubCell"/>
</dbReference>
<dbReference type="InterPro" id="IPR005467">
    <property type="entry name" value="His_kinase_dom"/>
</dbReference>
<evidence type="ECO:0000256" key="9">
    <source>
        <dbReference type="ARBA" id="ARBA00022777"/>
    </source>
</evidence>
<evidence type="ECO:0000256" key="11">
    <source>
        <dbReference type="ARBA" id="ARBA00022989"/>
    </source>
</evidence>
<dbReference type="Gene3D" id="6.10.340.10">
    <property type="match status" value="1"/>
</dbReference>
<dbReference type="Gene3D" id="1.10.287.130">
    <property type="match status" value="1"/>
</dbReference>
<feature type="domain" description="Response regulatory" evidence="15">
    <location>
        <begin position="789"/>
        <end position="905"/>
    </location>
</feature>
<dbReference type="AlphaFoldDB" id="A0AAX3DZP6"/>
<proteinExistence type="predicted"/>
<evidence type="ECO:0000256" key="6">
    <source>
        <dbReference type="ARBA" id="ARBA00022679"/>
    </source>
</evidence>
<dbReference type="GO" id="GO:0005524">
    <property type="term" value="F:ATP binding"/>
    <property type="evidence" value="ECO:0007669"/>
    <property type="project" value="UniProtKB-KW"/>
</dbReference>
<evidence type="ECO:0000256" key="10">
    <source>
        <dbReference type="ARBA" id="ARBA00022840"/>
    </source>
</evidence>
<dbReference type="PANTHER" id="PTHR43065:SF49">
    <property type="entry name" value="HISTIDINE KINASE"/>
    <property type="match status" value="1"/>
</dbReference>
<keyword evidence="11" id="KW-0472">Membrane</keyword>
<keyword evidence="6" id="KW-0808">Transferase</keyword>
<dbReference type="Pfam" id="PF02518">
    <property type="entry name" value="HATPase_c"/>
    <property type="match status" value="1"/>
</dbReference>
<evidence type="ECO:0000313" key="18">
    <source>
        <dbReference type="EMBL" id="UYO40302.1"/>
    </source>
</evidence>
<dbReference type="InterPro" id="IPR036890">
    <property type="entry name" value="HATPase_C_sf"/>
</dbReference>
<dbReference type="InterPro" id="IPR003661">
    <property type="entry name" value="HisK_dim/P_dom"/>
</dbReference>
<dbReference type="SMART" id="SM00387">
    <property type="entry name" value="HATPase_c"/>
    <property type="match status" value="1"/>
</dbReference>
<sequence length="914" mass="97756">MRLSVRLTLAMTVLVACTVAAIGVLAYYNIGRAVVPSGLTRLAYQAKARLGAYESVLRIIRNEVLSARLLPAHLGIVRARLNGGTDPDVGLTEAQWRAHLAAAYAGNMQVKPGLLAYRLVGVANGGRALIAVDRQGPNGSIRTVPDADLPQLGDDETFRHAAGLTGDEVHFSPIRIFQPSHDPGVAASSSPRFTAAAPVRDSSGAVFAVLMITYDLRPVFERIRDVLDNDTDVYFVEADGGYMMNYMDGRIVPAEPERRWQDDFPQLAAALSEKPGAAAVFSRPDGERVAAAIVMAPLSNGIRTAVIETEPLERIMAPATALRTPGLIVGLAAILGAVLLSALLSRSIASPIMQLTRAVAAFSRTGRLVMPAGLRGESRILADAFDETVAKIDAANAALRSKSELLDKTIASMADAVAVLDAEGKRVFANPTCVALFGVAEDIGSERWKRKYKRFLADGVTPMPDYDSPAARARRGESFDNVELGIRHGDDPVVQLAASARRMENPDGSFAGAVIVYRNLTAFKESERQLRQAQKMQAIGQLTGGVAHDLNNILTVITGGIEMLADGVSDRPALKDVATMVDQAVTRASDLTHGLLSFSRKQPLQPRSIDVNALMLDTVKLLRPTLGAGIEIDVEPSPDLRPALADPSQLGSALINLAINARDAMKGNGKLLLETGNVDLDQAYAAQHDEVSAGRYVMLAVSDTGCGIPAAIRDRVFEPFFTTKPVGEGTGLGLSMVYGFVKQSGGHIELYSEEGHGTTIRLYLPYAVASLDTGLDSAAPPLAQGGRESVLVVEDDALVRSYVMTHLKALGYTAHSAASAAEAMSMVYDDVEFDLLFTDVMLSGGMNGPQLADELRKYKPGLKVLFTSGYTENAMLHHGRLGPAVQLLPKPYRRADLARMLRRVLDAEADVPAK</sequence>
<feature type="domain" description="PAC" evidence="17">
    <location>
        <begin position="480"/>
        <end position="532"/>
    </location>
</feature>
<dbReference type="GO" id="GO:0000155">
    <property type="term" value="F:phosphorelay sensor kinase activity"/>
    <property type="evidence" value="ECO:0007669"/>
    <property type="project" value="InterPro"/>
</dbReference>
<dbReference type="SUPFAM" id="SSF55785">
    <property type="entry name" value="PYP-like sensor domain (PAS domain)"/>
    <property type="match status" value="1"/>
</dbReference>
<dbReference type="SUPFAM" id="SSF55874">
    <property type="entry name" value="ATPase domain of HSP90 chaperone/DNA topoisomerase II/histidine kinase"/>
    <property type="match status" value="1"/>
</dbReference>
<dbReference type="InterPro" id="IPR000014">
    <property type="entry name" value="PAS"/>
</dbReference>
<evidence type="ECO:0000256" key="4">
    <source>
        <dbReference type="ARBA" id="ARBA00022475"/>
    </source>
</evidence>
<evidence type="ECO:0000256" key="13">
    <source>
        <dbReference type="PROSITE-ProRule" id="PRU00169"/>
    </source>
</evidence>
<comment type="subcellular location">
    <subcellularLocation>
        <location evidence="2">Cell membrane</location>
        <topology evidence="2">Multi-pass membrane protein</topology>
    </subcellularLocation>
</comment>
<dbReference type="Proteomes" id="UP001163166">
    <property type="component" value="Chromosome"/>
</dbReference>
<dbReference type="Pfam" id="PF00072">
    <property type="entry name" value="Response_reg"/>
    <property type="match status" value="1"/>
</dbReference>